<accession>A0ABU0HE66</accession>
<feature type="transmembrane region" description="Helical" evidence="1">
    <location>
        <begin position="203"/>
        <end position="224"/>
    </location>
</feature>
<protein>
    <recommendedName>
        <fullName evidence="4">DUF4239 domain-containing protein</fullName>
    </recommendedName>
</protein>
<feature type="transmembrane region" description="Helical" evidence="1">
    <location>
        <begin position="44"/>
        <end position="63"/>
    </location>
</feature>
<dbReference type="EMBL" id="JAUSVO010000007">
    <property type="protein sequence ID" value="MDQ0440143.1"/>
    <property type="molecule type" value="Genomic_DNA"/>
</dbReference>
<keyword evidence="1" id="KW-1133">Transmembrane helix</keyword>
<comment type="caution">
    <text evidence="2">The sequence shown here is derived from an EMBL/GenBank/DDBJ whole genome shotgun (WGS) entry which is preliminary data.</text>
</comment>
<dbReference type="Pfam" id="PF14023">
    <property type="entry name" value="Bestrophin-like"/>
    <property type="match status" value="1"/>
</dbReference>
<gene>
    <name evidence="2" type="ORF">QO014_004556</name>
</gene>
<sequence length="250" mass="27643">MGEILVAVLIFLCLTGVSLGCLFTYDRLPAQHRQDDTNTVVRLVANIFVVMTSLVLGLMLNSAKNSFETVDRNVHALATELILLDRTLRQYGPEANGVRAPLMIYVLRLVRDQSDNDSPSLSNKTSEQLLVDASTALIRLTPEEPEHKALLQDAGQHLQKAVELRWTLIEQSDAATPRFLIILVVAWLVLIFASFGYRAPRNAVVVTMFVVSAGLLASSLYLILDMGVPFTGPIQVSNEPMIRALAEMQR</sequence>
<evidence type="ECO:0000313" key="2">
    <source>
        <dbReference type="EMBL" id="MDQ0440143.1"/>
    </source>
</evidence>
<evidence type="ECO:0008006" key="4">
    <source>
        <dbReference type="Google" id="ProtNLM"/>
    </source>
</evidence>
<organism evidence="2 3">
    <name type="scientific">Kaistia dalseonensis</name>
    <dbReference type="NCBI Taxonomy" id="410840"/>
    <lineage>
        <taxon>Bacteria</taxon>
        <taxon>Pseudomonadati</taxon>
        <taxon>Pseudomonadota</taxon>
        <taxon>Alphaproteobacteria</taxon>
        <taxon>Hyphomicrobiales</taxon>
        <taxon>Kaistiaceae</taxon>
        <taxon>Kaistia</taxon>
    </lineage>
</organism>
<evidence type="ECO:0000256" key="1">
    <source>
        <dbReference type="SAM" id="Phobius"/>
    </source>
</evidence>
<name>A0ABU0HE66_9HYPH</name>
<dbReference type="RefSeq" id="WP_266351018.1">
    <property type="nucleotide sequence ID" value="NZ_JAPKNG010000007.1"/>
</dbReference>
<evidence type="ECO:0000313" key="3">
    <source>
        <dbReference type="Proteomes" id="UP001241603"/>
    </source>
</evidence>
<feature type="transmembrane region" description="Helical" evidence="1">
    <location>
        <begin position="179"/>
        <end position="197"/>
    </location>
</feature>
<reference evidence="2 3" key="1">
    <citation type="submission" date="2023-07" db="EMBL/GenBank/DDBJ databases">
        <title>Genomic Encyclopedia of Type Strains, Phase IV (KMG-IV): sequencing the most valuable type-strain genomes for metagenomic binning, comparative biology and taxonomic classification.</title>
        <authorList>
            <person name="Goeker M."/>
        </authorList>
    </citation>
    <scope>NUCLEOTIDE SEQUENCE [LARGE SCALE GENOMIC DNA]</scope>
    <source>
        <strain evidence="2 3">B6-8</strain>
    </source>
</reference>
<dbReference type="InterPro" id="IPR025333">
    <property type="entry name" value="DUF4239"/>
</dbReference>
<keyword evidence="3" id="KW-1185">Reference proteome</keyword>
<keyword evidence="1" id="KW-0812">Transmembrane</keyword>
<dbReference type="Proteomes" id="UP001241603">
    <property type="component" value="Unassembled WGS sequence"/>
</dbReference>
<proteinExistence type="predicted"/>
<keyword evidence="1" id="KW-0472">Membrane</keyword>